<dbReference type="OrthoDB" id="9790390at2"/>
<organism evidence="10 11">
    <name type="scientific">Desulfococcus multivorans DSM 2059</name>
    <dbReference type="NCBI Taxonomy" id="1121405"/>
    <lineage>
        <taxon>Bacteria</taxon>
        <taxon>Pseudomonadati</taxon>
        <taxon>Thermodesulfobacteriota</taxon>
        <taxon>Desulfobacteria</taxon>
        <taxon>Desulfobacterales</taxon>
        <taxon>Desulfococcaceae</taxon>
        <taxon>Desulfococcus</taxon>
    </lineage>
</organism>
<comment type="caution">
    <text evidence="10">The sequence shown here is derived from an EMBL/GenBank/DDBJ whole genome shotgun (WGS) entry which is preliminary data.</text>
</comment>
<keyword evidence="5 8" id="KW-0676">Redox-active center</keyword>
<dbReference type="SUPFAM" id="SSF52833">
    <property type="entry name" value="Thioredoxin-like"/>
    <property type="match status" value="1"/>
</dbReference>
<keyword evidence="2" id="KW-0813">Transport</keyword>
<dbReference type="PANTHER" id="PTHR45663:SF11">
    <property type="entry name" value="GEO12009P1"/>
    <property type="match status" value="1"/>
</dbReference>
<feature type="disulfide bond" description="Redox-active" evidence="8">
    <location>
        <begin position="30"/>
        <end position="33"/>
    </location>
</feature>
<dbReference type="AlphaFoldDB" id="S7U1Y5"/>
<dbReference type="PIRSF" id="PIRSF000077">
    <property type="entry name" value="Thioredoxin"/>
    <property type="match status" value="1"/>
</dbReference>
<gene>
    <name evidence="10" type="ORF">dsmv_1343</name>
</gene>
<evidence type="ECO:0000256" key="4">
    <source>
        <dbReference type="ARBA" id="ARBA00023157"/>
    </source>
</evidence>
<evidence type="ECO:0000256" key="8">
    <source>
        <dbReference type="PIRSR" id="PIRSR000077-4"/>
    </source>
</evidence>
<dbReference type="Pfam" id="PF00085">
    <property type="entry name" value="Thioredoxin"/>
    <property type="match status" value="1"/>
</dbReference>
<name>S7U1Y5_DESML</name>
<feature type="active site" description="Nucleophile" evidence="7">
    <location>
        <position position="33"/>
    </location>
</feature>
<feature type="site" description="Contributes to redox potential value" evidence="7">
    <location>
        <position position="32"/>
    </location>
</feature>
<feature type="site" description="Contributes to redox potential value" evidence="7">
    <location>
        <position position="31"/>
    </location>
</feature>
<reference evidence="10 11" key="1">
    <citation type="journal article" date="2013" name="Genome Announc.">
        <title>Draft genome sequences for three mercury-methylating, sulfate-reducing bacteria.</title>
        <authorList>
            <person name="Brown S.D."/>
            <person name="Hurt R.A.Jr."/>
            <person name="Gilmour C.C."/>
            <person name="Elias D.A."/>
        </authorList>
    </citation>
    <scope>NUCLEOTIDE SEQUENCE [LARGE SCALE GENOMIC DNA]</scope>
    <source>
        <strain evidence="10 11">DSM 2059</strain>
    </source>
</reference>
<keyword evidence="11" id="KW-1185">Reference proteome</keyword>
<comment type="similarity">
    <text evidence="1 6">Belongs to the thioredoxin family.</text>
</comment>
<evidence type="ECO:0000256" key="7">
    <source>
        <dbReference type="PIRSR" id="PIRSR000077-1"/>
    </source>
</evidence>
<dbReference type="RefSeq" id="WP_020875690.1">
    <property type="nucleotide sequence ID" value="NZ_ATHJ01000057.1"/>
</dbReference>
<dbReference type="eggNOG" id="COG3118">
    <property type="taxonomic scope" value="Bacteria"/>
</dbReference>
<keyword evidence="3" id="KW-0249">Electron transport</keyword>
<evidence type="ECO:0000256" key="1">
    <source>
        <dbReference type="ARBA" id="ARBA00008987"/>
    </source>
</evidence>
<evidence type="ECO:0000256" key="5">
    <source>
        <dbReference type="ARBA" id="ARBA00023284"/>
    </source>
</evidence>
<evidence type="ECO:0000313" key="11">
    <source>
        <dbReference type="Proteomes" id="UP000014977"/>
    </source>
</evidence>
<evidence type="ECO:0000256" key="6">
    <source>
        <dbReference type="PIRNR" id="PIRNR000077"/>
    </source>
</evidence>
<sequence>MKTMDIASFEHHNKTIRQGITLIDYYVSWCSPCRVQATIIERVADDLKGKALIGRMNLDRHRRTAETLRIQSVPTLVVFIDGREVRRFIGLQPRETLTACLRAVIRSRNKAATV</sequence>
<accession>S7U1Y5</accession>
<feature type="active site" description="Nucleophile" evidence="7">
    <location>
        <position position="30"/>
    </location>
</feature>
<feature type="domain" description="Thioredoxin" evidence="9">
    <location>
        <begin position="1"/>
        <end position="106"/>
    </location>
</feature>
<feature type="site" description="Deprotonates C-terminal active site Cys" evidence="7">
    <location>
        <position position="24"/>
    </location>
</feature>
<proteinExistence type="inferred from homology"/>
<dbReference type="EMBL" id="ATHJ01000057">
    <property type="protein sequence ID" value="EPR43317.1"/>
    <property type="molecule type" value="Genomic_DNA"/>
</dbReference>
<evidence type="ECO:0000313" key="10">
    <source>
        <dbReference type="EMBL" id="EPR43317.1"/>
    </source>
</evidence>
<dbReference type="PANTHER" id="PTHR45663">
    <property type="entry name" value="GEO12009P1"/>
    <property type="match status" value="1"/>
</dbReference>
<keyword evidence="4 8" id="KW-1015">Disulfide bond</keyword>
<evidence type="ECO:0000256" key="2">
    <source>
        <dbReference type="ARBA" id="ARBA00022448"/>
    </source>
</evidence>
<dbReference type="GO" id="GO:0005737">
    <property type="term" value="C:cytoplasm"/>
    <property type="evidence" value="ECO:0007669"/>
    <property type="project" value="TreeGrafter"/>
</dbReference>
<dbReference type="InterPro" id="IPR005746">
    <property type="entry name" value="Thioredoxin"/>
</dbReference>
<dbReference type="CDD" id="cd02947">
    <property type="entry name" value="TRX_family"/>
    <property type="match status" value="1"/>
</dbReference>
<dbReference type="GO" id="GO:0015035">
    <property type="term" value="F:protein-disulfide reductase activity"/>
    <property type="evidence" value="ECO:0007669"/>
    <property type="project" value="InterPro"/>
</dbReference>
<dbReference type="STRING" id="897.B2D07_08730"/>
<dbReference type="InterPro" id="IPR036249">
    <property type="entry name" value="Thioredoxin-like_sf"/>
</dbReference>
<protein>
    <recommendedName>
        <fullName evidence="6">Thioredoxin</fullName>
    </recommendedName>
</protein>
<dbReference type="Proteomes" id="UP000014977">
    <property type="component" value="Unassembled WGS sequence"/>
</dbReference>
<dbReference type="PROSITE" id="PS51352">
    <property type="entry name" value="THIOREDOXIN_2"/>
    <property type="match status" value="1"/>
</dbReference>
<dbReference type="InterPro" id="IPR013766">
    <property type="entry name" value="Thioredoxin_domain"/>
</dbReference>
<evidence type="ECO:0000256" key="3">
    <source>
        <dbReference type="ARBA" id="ARBA00022982"/>
    </source>
</evidence>
<evidence type="ECO:0000259" key="9">
    <source>
        <dbReference type="PROSITE" id="PS51352"/>
    </source>
</evidence>
<dbReference type="Gene3D" id="3.40.30.10">
    <property type="entry name" value="Glutaredoxin"/>
    <property type="match status" value="1"/>
</dbReference>